<name>A0AA40D9U1_9PEZI</name>
<evidence type="ECO:0000256" key="1">
    <source>
        <dbReference type="ARBA" id="ARBA00001933"/>
    </source>
</evidence>
<dbReference type="GO" id="GO:0030170">
    <property type="term" value="F:pyridoxal phosphate binding"/>
    <property type="evidence" value="ECO:0007669"/>
    <property type="project" value="InterPro"/>
</dbReference>
<sequence length="398" mass="42660">MDFPRPLSIHAPFPYPTNITKTNPVVAMASIPTPAPSPPPSTKGTTTTTTAQDTLQPWIESPLIYSAHMSRNAGCNIYLKLENVQPSGSFKSRGIGNMMLEAFLSAQSTTPSTKIHFLCSSGGNAGLACATTSLSLPNSTATIVVPLSTSPLMIQKLKDAGAEVVQKGSSWIEADTYLKEELLAKNETGVKNVYVPPFDHPAIWRGASSLVDEVVRQLPGGQRMDAVVCNVGGGGLVNGVCEGVYRHFTEGGEEERPRVVALETEGADSLYQSTVKGELVTLEGITSLATSLGARRVSERTWEWFEQMKGGFVSGVVSDKEAAEACCRFLDEGRVMVELSCGATLAGVYKEQGRWLREQVGKGLSDEEWKGKNVVVVVCGGSNVSLEILEGYKKTFGF</sequence>
<feature type="region of interest" description="Disordered" evidence="11">
    <location>
        <begin position="30"/>
        <end position="50"/>
    </location>
</feature>
<comment type="caution">
    <text evidence="13">The sequence shown here is derived from an EMBL/GenBank/DDBJ whole genome shotgun (WGS) entry which is preliminary data.</text>
</comment>
<feature type="domain" description="Tryptophan synthase beta chain-like PALP" evidence="12">
    <location>
        <begin position="60"/>
        <end position="380"/>
    </location>
</feature>
<dbReference type="GO" id="GO:0009097">
    <property type="term" value="P:isoleucine biosynthetic process"/>
    <property type="evidence" value="ECO:0007669"/>
    <property type="project" value="TreeGrafter"/>
</dbReference>
<dbReference type="PROSITE" id="PS00165">
    <property type="entry name" value="DEHYDRATASE_SER_THR"/>
    <property type="match status" value="1"/>
</dbReference>
<evidence type="ECO:0000256" key="8">
    <source>
        <dbReference type="ARBA" id="ARBA00022898"/>
    </source>
</evidence>
<evidence type="ECO:0000259" key="12">
    <source>
        <dbReference type="Pfam" id="PF00291"/>
    </source>
</evidence>
<dbReference type="GO" id="GO:0004794">
    <property type="term" value="F:threonine deaminase activity"/>
    <property type="evidence" value="ECO:0007669"/>
    <property type="project" value="TreeGrafter"/>
</dbReference>
<protein>
    <recommendedName>
        <fullName evidence="5">L-serine ammonia-lyase</fullName>
        <ecNumber evidence="5">4.3.1.17</ecNumber>
    </recommendedName>
</protein>
<evidence type="ECO:0000256" key="11">
    <source>
        <dbReference type="SAM" id="MobiDB-lite"/>
    </source>
</evidence>
<dbReference type="InterPro" id="IPR000634">
    <property type="entry name" value="Ser/Thr_deHydtase_PyrdxlP-BS"/>
</dbReference>
<evidence type="ECO:0000256" key="5">
    <source>
        <dbReference type="ARBA" id="ARBA00012093"/>
    </source>
</evidence>
<reference evidence="13" key="1">
    <citation type="submission" date="2023-06" db="EMBL/GenBank/DDBJ databases">
        <title>Genome-scale phylogeny and comparative genomics of the fungal order Sordariales.</title>
        <authorList>
            <consortium name="Lawrence Berkeley National Laboratory"/>
            <person name="Hensen N."/>
            <person name="Bonometti L."/>
            <person name="Westerberg I."/>
            <person name="Brannstrom I.O."/>
            <person name="Guillou S."/>
            <person name="Cros-Aarteil S."/>
            <person name="Calhoun S."/>
            <person name="Haridas S."/>
            <person name="Kuo A."/>
            <person name="Mondo S."/>
            <person name="Pangilinan J."/>
            <person name="Riley R."/>
            <person name="Labutti K."/>
            <person name="Andreopoulos B."/>
            <person name="Lipzen A."/>
            <person name="Chen C."/>
            <person name="Yanf M."/>
            <person name="Daum C."/>
            <person name="Ng V."/>
            <person name="Clum A."/>
            <person name="Steindorff A."/>
            <person name="Ohm R."/>
            <person name="Martin F."/>
            <person name="Silar P."/>
            <person name="Natvig D."/>
            <person name="Lalanne C."/>
            <person name="Gautier V."/>
            <person name="Ament-Velasquez S.L."/>
            <person name="Kruys A."/>
            <person name="Hutchinson M.I."/>
            <person name="Powell A.J."/>
            <person name="Barry K."/>
            <person name="Miller A.N."/>
            <person name="Grigoriev I.V."/>
            <person name="Debuchy R."/>
            <person name="Gladieux P."/>
            <person name="Thoren M.H."/>
            <person name="Johannesson H."/>
        </authorList>
    </citation>
    <scope>NUCLEOTIDE SEQUENCE</scope>
    <source>
        <strain evidence="13">CBS 307.81</strain>
    </source>
</reference>
<dbReference type="Pfam" id="PF00291">
    <property type="entry name" value="PALP"/>
    <property type="match status" value="1"/>
</dbReference>
<comment type="pathway">
    <text evidence="3">Carbohydrate biosynthesis; gluconeogenesis.</text>
</comment>
<dbReference type="InterPro" id="IPR001926">
    <property type="entry name" value="TrpB-like_PALP"/>
</dbReference>
<gene>
    <name evidence="13" type="ORF">QBC41DRAFT_12187</name>
</gene>
<dbReference type="AlphaFoldDB" id="A0AA40D9U1"/>
<keyword evidence="14" id="KW-1185">Reference proteome</keyword>
<comment type="subcellular location">
    <subcellularLocation>
        <location evidence="2">Cytoplasm</location>
    </subcellularLocation>
</comment>
<evidence type="ECO:0000256" key="10">
    <source>
        <dbReference type="ARBA" id="ARBA00049406"/>
    </source>
</evidence>
<comment type="catalytic activity">
    <reaction evidence="10">
        <text>L-serine = pyruvate + NH4(+)</text>
        <dbReference type="Rhea" id="RHEA:19169"/>
        <dbReference type="ChEBI" id="CHEBI:15361"/>
        <dbReference type="ChEBI" id="CHEBI:28938"/>
        <dbReference type="ChEBI" id="CHEBI:33384"/>
        <dbReference type="EC" id="4.3.1.17"/>
    </reaction>
</comment>
<comment type="cofactor">
    <cofactor evidence="1">
        <name>pyridoxal 5'-phosphate</name>
        <dbReference type="ChEBI" id="CHEBI:597326"/>
    </cofactor>
</comment>
<dbReference type="Proteomes" id="UP001174997">
    <property type="component" value="Unassembled WGS sequence"/>
</dbReference>
<comment type="similarity">
    <text evidence="4">Belongs to the serine/threonine dehydratase family.</text>
</comment>
<accession>A0AA40D9U1</accession>
<dbReference type="PANTHER" id="PTHR48078">
    <property type="entry name" value="THREONINE DEHYDRATASE, MITOCHONDRIAL-RELATED"/>
    <property type="match status" value="1"/>
</dbReference>
<proteinExistence type="inferred from homology"/>
<dbReference type="InterPro" id="IPR050147">
    <property type="entry name" value="Ser/Thr_Dehydratase"/>
</dbReference>
<evidence type="ECO:0000313" key="14">
    <source>
        <dbReference type="Proteomes" id="UP001174997"/>
    </source>
</evidence>
<keyword evidence="9" id="KW-0456">Lyase</keyword>
<evidence type="ECO:0000256" key="2">
    <source>
        <dbReference type="ARBA" id="ARBA00004496"/>
    </source>
</evidence>
<dbReference type="GO" id="GO:0006094">
    <property type="term" value="P:gluconeogenesis"/>
    <property type="evidence" value="ECO:0007669"/>
    <property type="project" value="UniProtKB-KW"/>
</dbReference>
<dbReference type="PANTHER" id="PTHR48078:SF2">
    <property type="entry name" value="CATABOLIC L-SERINE_THREONINE DEHYDRATASE"/>
    <property type="match status" value="1"/>
</dbReference>
<evidence type="ECO:0000256" key="6">
    <source>
        <dbReference type="ARBA" id="ARBA00022432"/>
    </source>
</evidence>
<keyword evidence="8" id="KW-0663">Pyridoxal phosphate</keyword>
<dbReference type="EC" id="4.3.1.17" evidence="5"/>
<keyword evidence="7" id="KW-0963">Cytoplasm</keyword>
<dbReference type="FunFam" id="3.40.50.1100:FF:000040">
    <property type="entry name" value="L-serine dehydratase, putative"/>
    <property type="match status" value="1"/>
</dbReference>
<dbReference type="Gene3D" id="3.40.50.1100">
    <property type="match status" value="2"/>
</dbReference>
<evidence type="ECO:0000256" key="4">
    <source>
        <dbReference type="ARBA" id="ARBA00010869"/>
    </source>
</evidence>
<keyword evidence="6" id="KW-0312">Gluconeogenesis</keyword>
<dbReference type="GO" id="GO:0006565">
    <property type="term" value="P:L-serine catabolic process"/>
    <property type="evidence" value="ECO:0007669"/>
    <property type="project" value="TreeGrafter"/>
</dbReference>
<evidence type="ECO:0000256" key="3">
    <source>
        <dbReference type="ARBA" id="ARBA00004742"/>
    </source>
</evidence>
<dbReference type="SUPFAM" id="SSF53686">
    <property type="entry name" value="Tryptophan synthase beta subunit-like PLP-dependent enzymes"/>
    <property type="match status" value="1"/>
</dbReference>
<evidence type="ECO:0000256" key="9">
    <source>
        <dbReference type="ARBA" id="ARBA00023239"/>
    </source>
</evidence>
<dbReference type="GO" id="GO:0006567">
    <property type="term" value="P:L-threonine catabolic process"/>
    <property type="evidence" value="ECO:0007669"/>
    <property type="project" value="TreeGrafter"/>
</dbReference>
<organism evidence="13 14">
    <name type="scientific">Cercophora samala</name>
    <dbReference type="NCBI Taxonomy" id="330535"/>
    <lineage>
        <taxon>Eukaryota</taxon>
        <taxon>Fungi</taxon>
        <taxon>Dikarya</taxon>
        <taxon>Ascomycota</taxon>
        <taxon>Pezizomycotina</taxon>
        <taxon>Sordariomycetes</taxon>
        <taxon>Sordariomycetidae</taxon>
        <taxon>Sordariales</taxon>
        <taxon>Lasiosphaeriaceae</taxon>
        <taxon>Cercophora</taxon>
    </lineage>
</organism>
<evidence type="ECO:0000256" key="7">
    <source>
        <dbReference type="ARBA" id="ARBA00022490"/>
    </source>
</evidence>
<dbReference type="InterPro" id="IPR036052">
    <property type="entry name" value="TrpB-like_PALP_sf"/>
</dbReference>
<evidence type="ECO:0000313" key="13">
    <source>
        <dbReference type="EMBL" id="KAK0665583.1"/>
    </source>
</evidence>
<dbReference type="GO" id="GO:0005737">
    <property type="term" value="C:cytoplasm"/>
    <property type="evidence" value="ECO:0007669"/>
    <property type="project" value="UniProtKB-SubCell"/>
</dbReference>
<dbReference type="EMBL" id="JAULSY010000107">
    <property type="protein sequence ID" value="KAK0665583.1"/>
    <property type="molecule type" value="Genomic_DNA"/>
</dbReference>
<dbReference type="GO" id="GO:0003941">
    <property type="term" value="F:L-serine ammonia-lyase activity"/>
    <property type="evidence" value="ECO:0007669"/>
    <property type="project" value="UniProtKB-EC"/>
</dbReference>